<comment type="caution">
    <text evidence="2">The sequence shown here is derived from an EMBL/GenBank/DDBJ whole genome shotgun (WGS) entry which is preliminary data.</text>
</comment>
<feature type="compositionally biased region" description="Basic and acidic residues" evidence="1">
    <location>
        <begin position="199"/>
        <end position="217"/>
    </location>
</feature>
<organism evidence="2 3">
    <name type="scientific">Elasticomyces elasticus</name>
    <dbReference type="NCBI Taxonomy" id="574655"/>
    <lineage>
        <taxon>Eukaryota</taxon>
        <taxon>Fungi</taxon>
        <taxon>Dikarya</taxon>
        <taxon>Ascomycota</taxon>
        <taxon>Pezizomycotina</taxon>
        <taxon>Dothideomycetes</taxon>
        <taxon>Dothideomycetidae</taxon>
        <taxon>Mycosphaerellales</taxon>
        <taxon>Teratosphaeriaceae</taxon>
        <taxon>Elasticomyces</taxon>
    </lineage>
</organism>
<dbReference type="Proteomes" id="UP001310594">
    <property type="component" value="Unassembled WGS sequence"/>
</dbReference>
<reference evidence="2" key="1">
    <citation type="submission" date="2023-08" db="EMBL/GenBank/DDBJ databases">
        <title>Black Yeasts Isolated from many extreme environments.</title>
        <authorList>
            <person name="Coleine C."/>
            <person name="Stajich J.E."/>
            <person name="Selbmann L."/>
        </authorList>
    </citation>
    <scope>NUCLEOTIDE SEQUENCE</scope>
    <source>
        <strain evidence="2">CCFEE 5810</strain>
    </source>
</reference>
<gene>
    <name evidence="2" type="ORF">LTR97_012182</name>
</gene>
<name>A0AAN7VL32_9PEZI</name>
<dbReference type="AlphaFoldDB" id="A0AAN7VL32"/>
<feature type="region of interest" description="Disordered" evidence="1">
    <location>
        <begin position="199"/>
        <end position="226"/>
    </location>
</feature>
<proteinExistence type="predicted"/>
<protein>
    <submittedName>
        <fullName evidence="2">Uncharacterized protein</fullName>
    </submittedName>
</protein>
<sequence length="226" mass="25311">MDSTSVNVYITSIEGYHRIAAKVDRSKLIHFSELAATQLKNGTPTDQQLPKDSVTLARGAADGKALARVTTWIETNDIKEPKQMTLTGLKLERFDDIVLTYATGYAMRLKRDLRGDDLRNALYDYLHQGSLSHDEFAMLVEWLPFDGGLIKTAVHQAMFRSCKGGTFVPPDMAKIEEYAKRVGMWDEMLAAKVEIKAKMEERDRRDAEAGRPKREKWVGATAGAAS</sequence>
<evidence type="ECO:0000313" key="3">
    <source>
        <dbReference type="Proteomes" id="UP001310594"/>
    </source>
</evidence>
<accession>A0AAN7VL32</accession>
<evidence type="ECO:0000256" key="1">
    <source>
        <dbReference type="SAM" id="MobiDB-lite"/>
    </source>
</evidence>
<evidence type="ECO:0000313" key="2">
    <source>
        <dbReference type="EMBL" id="KAK5690626.1"/>
    </source>
</evidence>
<dbReference type="EMBL" id="JAVRQU010000024">
    <property type="protein sequence ID" value="KAK5690626.1"/>
    <property type="molecule type" value="Genomic_DNA"/>
</dbReference>